<keyword evidence="3" id="KW-1185">Reference proteome</keyword>
<gene>
    <name evidence="2" type="ORF">E1181_25590</name>
</gene>
<comment type="caution">
    <text evidence="2">The sequence shown here is derived from an EMBL/GenBank/DDBJ whole genome shotgun (WGS) entry which is preliminary data.</text>
</comment>
<name>A0A4R4V9A8_9PSEU</name>
<evidence type="ECO:0000313" key="3">
    <source>
        <dbReference type="Proteomes" id="UP000295674"/>
    </source>
</evidence>
<dbReference type="RefSeq" id="WP_132678568.1">
    <property type="nucleotide sequence ID" value="NZ_SMKS01000064.1"/>
</dbReference>
<organism evidence="2 3">
    <name type="scientific">Saccharopolyspora terrae</name>
    <dbReference type="NCBI Taxonomy" id="2530384"/>
    <lineage>
        <taxon>Bacteria</taxon>
        <taxon>Bacillati</taxon>
        <taxon>Actinomycetota</taxon>
        <taxon>Actinomycetes</taxon>
        <taxon>Pseudonocardiales</taxon>
        <taxon>Pseudonocardiaceae</taxon>
        <taxon>Saccharopolyspora</taxon>
    </lineage>
</organism>
<proteinExistence type="predicted"/>
<dbReference type="EMBL" id="SMKS01000064">
    <property type="protein sequence ID" value="TDD01281.1"/>
    <property type="molecule type" value="Genomic_DNA"/>
</dbReference>
<feature type="region of interest" description="Disordered" evidence="1">
    <location>
        <begin position="1"/>
        <end position="23"/>
    </location>
</feature>
<dbReference type="Proteomes" id="UP000295674">
    <property type="component" value="Unassembled WGS sequence"/>
</dbReference>
<accession>A0A4R4V9A8</accession>
<protein>
    <submittedName>
        <fullName evidence="2">Uncharacterized protein</fullName>
    </submittedName>
</protein>
<sequence>MTEAHATPSRPSVWPVGDDGRPKVRISTNPDAIRVLTTAVGSRLLPDTYVQDGAPVLVEAVSGAGDPTAGDDDVSLPLSAVRLDRSLLASLLAEHLNVVCPEVDKQGNHIEVEKTPAQSALGAVLSRRSWPDLPVLRRIISTPVLRPDGTLLQQPGYDPATGFLLAGRSHLEPVPDQPTQEDVEAAKEFLLNTFLRDFPWKTLADRANYLGLLATPILRPFTRALSPFGVIDATMPGSGKTILSGCAGMLSGQRVLTWTDSDEELRKSITSVLADQTGVVVFDNLEEGHVINSAVLAHLVTERTWTDRKLGTNSAPSFENDRLWLATGNNLRVGGDMASRSVWIRLDPDCPRPEARSGFTIPNLDTWILDPANQATVLRHLLVLILDWTAAGAPISTSVPQMRQFTRWAQHLGGFLEHHGIGHFLANAEDNRVLDDDAAEWRAFLLRWHQLHGSTPIGTKALRATAEEVLGTGDGPWQGTFPTTEAGKLLSTRSLGRKLTGQVGRWRGDIVLRSVYDTHASSHQYWVERQDGTS</sequence>
<dbReference type="AlphaFoldDB" id="A0A4R4V9A8"/>
<evidence type="ECO:0000256" key="1">
    <source>
        <dbReference type="SAM" id="MobiDB-lite"/>
    </source>
</evidence>
<dbReference type="OrthoDB" id="123525at2"/>
<reference evidence="2 3" key="1">
    <citation type="submission" date="2019-03" db="EMBL/GenBank/DDBJ databases">
        <title>Draft genome sequences of novel Actinobacteria.</title>
        <authorList>
            <person name="Sahin N."/>
            <person name="Ay H."/>
            <person name="Saygin H."/>
        </authorList>
    </citation>
    <scope>NUCLEOTIDE SEQUENCE [LARGE SCALE GENOMIC DNA]</scope>
    <source>
        <strain evidence="2 3">16K309</strain>
    </source>
</reference>
<evidence type="ECO:0000313" key="2">
    <source>
        <dbReference type="EMBL" id="TDD01281.1"/>
    </source>
</evidence>